<dbReference type="Pfam" id="PF00782">
    <property type="entry name" value="DSPc"/>
    <property type="match status" value="1"/>
</dbReference>
<feature type="domain" description="Tyrosine-protein phosphatase" evidence="4">
    <location>
        <begin position="421"/>
        <end position="584"/>
    </location>
</feature>
<name>A0AAW1ZIF8_CULAL</name>
<dbReference type="PANTHER" id="PTHR45682">
    <property type="entry name" value="AGAP008228-PA"/>
    <property type="match status" value="1"/>
</dbReference>
<feature type="active site" description="Phosphocysteine intermediate" evidence="2">
    <location>
        <position position="529"/>
    </location>
</feature>
<reference evidence="6 7" key="1">
    <citation type="submission" date="2024-05" db="EMBL/GenBank/DDBJ databases">
        <title>A high-quality chromosomal-level genome assembly of Topmouth culter (Culter alburnus).</title>
        <authorList>
            <person name="Zhao H."/>
        </authorList>
    </citation>
    <scope>NUCLEOTIDE SEQUENCE [LARGE SCALE GENOMIC DNA]</scope>
    <source>
        <strain evidence="6">CATC2023</strain>
        <tissue evidence="6">Muscle</tissue>
    </source>
</reference>
<dbReference type="GO" id="GO:0043409">
    <property type="term" value="P:negative regulation of MAPK cascade"/>
    <property type="evidence" value="ECO:0007669"/>
    <property type="project" value="TreeGrafter"/>
</dbReference>
<feature type="region of interest" description="Disordered" evidence="3">
    <location>
        <begin position="195"/>
        <end position="214"/>
    </location>
</feature>
<evidence type="ECO:0000256" key="2">
    <source>
        <dbReference type="PIRSR" id="PIRSR620405-1"/>
    </source>
</evidence>
<dbReference type="InterPro" id="IPR020405">
    <property type="entry name" value="Atypical_DUSP_subfamA"/>
</dbReference>
<dbReference type="InterPro" id="IPR020422">
    <property type="entry name" value="TYR_PHOSPHATASE_DUAL_dom"/>
</dbReference>
<evidence type="ECO:0000259" key="5">
    <source>
        <dbReference type="PROSITE" id="PS50056"/>
    </source>
</evidence>
<evidence type="ECO:0000256" key="3">
    <source>
        <dbReference type="SAM" id="MobiDB-lite"/>
    </source>
</evidence>
<evidence type="ECO:0000313" key="7">
    <source>
        <dbReference type="Proteomes" id="UP001479290"/>
    </source>
</evidence>
<feature type="region of interest" description="Disordered" evidence="3">
    <location>
        <begin position="163"/>
        <end position="182"/>
    </location>
</feature>
<evidence type="ECO:0000259" key="4">
    <source>
        <dbReference type="PROSITE" id="PS50054"/>
    </source>
</evidence>
<dbReference type="PROSITE" id="PS50056">
    <property type="entry name" value="TYR_PHOSPHATASE_2"/>
    <property type="match status" value="1"/>
</dbReference>
<proteinExistence type="inferred from homology"/>
<evidence type="ECO:0000256" key="1">
    <source>
        <dbReference type="ARBA" id="ARBA00008601"/>
    </source>
</evidence>
<comment type="caution">
    <text evidence="6">The sequence shown here is derived from an EMBL/GenBank/DDBJ whole genome shotgun (WGS) entry which is preliminary data.</text>
</comment>
<feature type="region of interest" description="Disordered" evidence="3">
    <location>
        <begin position="278"/>
        <end position="312"/>
    </location>
</feature>
<dbReference type="GO" id="GO:0005737">
    <property type="term" value="C:cytoplasm"/>
    <property type="evidence" value="ECO:0007669"/>
    <property type="project" value="TreeGrafter"/>
</dbReference>
<dbReference type="GO" id="GO:0033549">
    <property type="term" value="F:MAP kinase phosphatase activity"/>
    <property type="evidence" value="ECO:0007669"/>
    <property type="project" value="TreeGrafter"/>
</dbReference>
<feature type="region of interest" description="Disordered" evidence="3">
    <location>
        <begin position="374"/>
        <end position="399"/>
    </location>
</feature>
<protein>
    <submittedName>
        <fullName evidence="6">Uncharacterized protein</fullName>
    </submittedName>
</protein>
<feature type="region of interest" description="Disordered" evidence="3">
    <location>
        <begin position="325"/>
        <end position="355"/>
    </location>
</feature>
<feature type="compositionally biased region" description="Acidic residues" evidence="3">
    <location>
        <begin position="345"/>
        <end position="355"/>
    </location>
</feature>
<dbReference type="SUPFAM" id="SSF52799">
    <property type="entry name" value="(Phosphotyrosine protein) phosphatases II"/>
    <property type="match status" value="1"/>
</dbReference>
<feature type="compositionally biased region" description="Low complexity" evidence="3">
    <location>
        <begin position="168"/>
        <end position="180"/>
    </location>
</feature>
<comment type="similarity">
    <text evidence="1">Belongs to the protein-tyrosine phosphatase family. Non-receptor class dual specificity subfamily.</text>
</comment>
<dbReference type="PROSITE" id="PS50054">
    <property type="entry name" value="TYR_PHOSPHATASE_DUAL"/>
    <property type="match status" value="1"/>
</dbReference>
<dbReference type="InterPro" id="IPR029021">
    <property type="entry name" value="Prot-tyrosine_phosphatase-like"/>
</dbReference>
<dbReference type="Gene3D" id="3.90.190.10">
    <property type="entry name" value="Protein tyrosine phosphatase superfamily"/>
    <property type="match status" value="1"/>
</dbReference>
<feature type="compositionally biased region" description="Acidic residues" evidence="3">
    <location>
        <begin position="279"/>
        <end position="290"/>
    </location>
</feature>
<feature type="domain" description="Tyrosine specific protein phosphatases" evidence="5">
    <location>
        <begin position="505"/>
        <end position="563"/>
    </location>
</feature>
<dbReference type="AlphaFoldDB" id="A0AAW1ZIF8"/>
<dbReference type="PANTHER" id="PTHR45682:SF3">
    <property type="entry name" value="DUAL SPECIFICITY PROTEIN PHOSPHATASE"/>
    <property type="match status" value="1"/>
</dbReference>
<evidence type="ECO:0000313" key="6">
    <source>
        <dbReference type="EMBL" id="KAK9960221.1"/>
    </source>
</evidence>
<dbReference type="EMBL" id="JAWDJR010000017">
    <property type="protein sequence ID" value="KAK9960221.1"/>
    <property type="molecule type" value="Genomic_DNA"/>
</dbReference>
<feature type="compositionally biased region" description="Low complexity" evidence="3">
    <location>
        <begin position="335"/>
        <end position="344"/>
    </location>
</feature>
<accession>A0AAW1ZIF8</accession>
<dbReference type="InterPro" id="IPR000387">
    <property type="entry name" value="Tyr_Pase_dom"/>
</dbReference>
<sequence length="585" mass="65236">MATNFREVRMEIYLNGKFYCSHSCWVPDEEGVKLEFQITGAIYDLIGTDQSAQIHLELQAKTDDDISVSHCALEGNVVKVVSDTTNTTSVRECEKKEKQLGIDIKNIVSELVCEGLTDPAGPSTKGMDASLEATENCPTESTNGWMNTIGTFFKRLFWSEPETELEESSVPGPSSSEPLGQEVDDDDAILVSEDLQMDASPETPEENSPKKSTNGWMMNIIGAFLRDPAVPESLCIPDASTPEQTSETDLVPSVLEMEPEFDQADPEESCVLVSSVPEMEPEFDQADPEESCVPVPSAPEMEPEFDQADPEESCVLVSSIPEMEPEFDQADPEESCVPVPSVPEMEPEFDQADPEESCVLGPSFPEMEPDLDLAGPEQSCVPGPSSAVPKPNARTSKQDPFPEEECFQLYRRVKACTKSYNPVTQVWKNIFIGNEETARDRKRMKELGITHILNAAAMKKKLRILLGIRWEKDIKDTVDTGASYYRGTKIRYCGLPTTKTSDISKYFMPAAKFIHEARKNSKNNVFIHCTDGVNYAPTLFLAYLMIHLFMTVEEAINCLVRVKYIKPDIEFLRQLAILNKKLARK</sequence>
<dbReference type="SMART" id="SM00195">
    <property type="entry name" value="DSPc"/>
    <property type="match status" value="1"/>
</dbReference>
<dbReference type="InterPro" id="IPR000340">
    <property type="entry name" value="Dual-sp_phosphatase_cat-dom"/>
</dbReference>
<feature type="compositionally biased region" description="Acidic residues" evidence="3">
    <location>
        <begin position="301"/>
        <end position="312"/>
    </location>
</feature>
<gene>
    <name evidence="6" type="ORF">ABG768_010296</name>
</gene>
<dbReference type="GO" id="GO:0008138">
    <property type="term" value="F:protein tyrosine/serine/threonine phosphatase activity"/>
    <property type="evidence" value="ECO:0007669"/>
    <property type="project" value="InterPro"/>
</dbReference>
<dbReference type="PRINTS" id="PR01908">
    <property type="entry name" value="ADSPHPHTASE"/>
</dbReference>
<dbReference type="Proteomes" id="UP001479290">
    <property type="component" value="Unassembled WGS sequence"/>
</dbReference>
<keyword evidence="7" id="KW-1185">Reference proteome</keyword>
<feature type="compositionally biased region" description="Acidic residues" evidence="3">
    <location>
        <begin position="325"/>
        <end position="334"/>
    </location>
</feature>
<organism evidence="6 7">
    <name type="scientific">Culter alburnus</name>
    <name type="common">Topmouth culter</name>
    <dbReference type="NCBI Taxonomy" id="194366"/>
    <lineage>
        <taxon>Eukaryota</taxon>
        <taxon>Metazoa</taxon>
        <taxon>Chordata</taxon>
        <taxon>Craniata</taxon>
        <taxon>Vertebrata</taxon>
        <taxon>Euteleostomi</taxon>
        <taxon>Actinopterygii</taxon>
        <taxon>Neopterygii</taxon>
        <taxon>Teleostei</taxon>
        <taxon>Ostariophysi</taxon>
        <taxon>Cypriniformes</taxon>
        <taxon>Xenocyprididae</taxon>
        <taxon>Xenocypridinae</taxon>
        <taxon>Culter</taxon>
    </lineage>
</organism>